<feature type="region of interest" description="Disordered" evidence="1">
    <location>
        <begin position="22"/>
        <end position="42"/>
    </location>
</feature>
<name>A0AAD9GFM3_BABDI</name>
<evidence type="ECO:0000313" key="3">
    <source>
        <dbReference type="EMBL" id="KAK1937366.1"/>
    </source>
</evidence>
<dbReference type="Proteomes" id="UP001195914">
    <property type="component" value="Unassembled WGS sequence"/>
</dbReference>
<feature type="transmembrane region" description="Helical" evidence="2">
    <location>
        <begin position="267"/>
        <end position="289"/>
    </location>
</feature>
<feature type="transmembrane region" description="Helical" evidence="2">
    <location>
        <begin position="123"/>
        <end position="145"/>
    </location>
</feature>
<organism evidence="3 4">
    <name type="scientific">Babesia divergens</name>
    <dbReference type="NCBI Taxonomy" id="32595"/>
    <lineage>
        <taxon>Eukaryota</taxon>
        <taxon>Sar</taxon>
        <taxon>Alveolata</taxon>
        <taxon>Apicomplexa</taxon>
        <taxon>Aconoidasida</taxon>
        <taxon>Piroplasmida</taxon>
        <taxon>Babesiidae</taxon>
        <taxon>Babesia</taxon>
    </lineage>
</organism>
<keyword evidence="2" id="KW-0812">Transmembrane</keyword>
<reference evidence="3" key="1">
    <citation type="journal article" date="2014" name="Nucleic Acids Res.">
        <title>The evolutionary dynamics of variant antigen genes in Babesia reveal a history of genomic innovation underlying host-parasite interaction.</title>
        <authorList>
            <person name="Jackson A.P."/>
            <person name="Otto T.D."/>
            <person name="Darby A."/>
            <person name="Ramaprasad A."/>
            <person name="Xia D."/>
            <person name="Echaide I.E."/>
            <person name="Farber M."/>
            <person name="Gahlot S."/>
            <person name="Gamble J."/>
            <person name="Gupta D."/>
            <person name="Gupta Y."/>
            <person name="Jackson L."/>
            <person name="Malandrin L."/>
            <person name="Malas T.B."/>
            <person name="Moussa E."/>
            <person name="Nair M."/>
            <person name="Reid A.J."/>
            <person name="Sanders M."/>
            <person name="Sharma J."/>
            <person name="Tracey A."/>
            <person name="Quail M.A."/>
            <person name="Weir W."/>
            <person name="Wastling J.M."/>
            <person name="Hall N."/>
            <person name="Willadsen P."/>
            <person name="Lingelbach K."/>
            <person name="Shiels B."/>
            <person name="Tait A."/>
            <person name="Berriman M."/>
            <person name="Allred D.R."/>
            <person name="Pain A."/>
        </authorList>
    </citation>
    <scope>NUCLEOTIDE SEQUENCE</scope>
    <source>
        <strain evidence="3">1802A</strain>
    </source>
</reference>
<dbReference type="EMBL" id="JAHBMH010000033">
    <property type="protein sequence ID" value="KAK1937366.1"/>
    <property type="molecule type" value="Genomic_DNA"/>
</dbReference>
<keyword evidence="2" id="KW-0472">Membrane</keyword>
<reference evidence="3" key="2">
    <citation type="submission" date="2021-05" db="EMBL/GenBank/DDBJ databases">
        <authorList>
            <person name="Pain A."/>
        </authorList>
    </citation>
    <scope>NUCLEOTIDE SEQUENCE</scope>
    <source>
        <strain evidence="3">1802A</strain>
    </source>
</reference>
<protein>
    <submittedName>
        <fullName evidence="3">Uncharacterized protein</fullName>
    </submittedName>
</protein>
<proteinExistence type="predicted"/>
<evidence type="ECO:0000256" key="2">
    <source>
        <dbReference type="SAM" id="Phobius"/>
    </source>
</evidence>
<evidence type="ECO:0000256" key="1">
    <source>
        <dbReference type="SAM" id="MobiDB-lite"/>
    </source>
</evidence>
<keyword evidence="2" id="KW-1133">Transmembrane helix</keyword>
<accession>A0AAD9GFM3</accession>
<evidence type="ECO:0000313" key="4">
    <source>
        <dbReference type="Proteomes" id="UP001195914"/>
    </source>
</evidence>
<gene>
    <name evidence="3" type="ORF">X943_001323</name>
</gene>
<sequence length="345" mass="37801">MSAQLLQSGLNLANYLQSAFPPEPAKDPGVPNEFERASPRPSQPGALVRPLIDSGRFYFRLSYQEAVSNLLSLFAPIGKVRPLVPDLYIPTVSICTFLLLRSIYIVLYTDTQPNFGDILRRTVIRICLVFVVEILVLSGLLYATFPWGSPLDGMRLYTTSTDGSVRSGHVSPPYGVSSDRDFGASSNPFSHYGGHEGTHNQVSSPFGQYTGNVGAPRGMMDGSYGVNVPNFGNMGTAKAFEPDVDGKYLGDNMSLSAKDSLHLPEKLFIIGYKYVLLNCYILAILIAPIKAVTMPLAAYICVTSVMFSLRTVNSLNGAREQKARPLMFIFPILQPVCCYILLPHI</sequence>
<keyword evidence="4" id="KW-1185">Reference proteome</keyword>
<dbReference type="AlphaFoldDB" id="A0AAD9GFM3"/>
<feature type="transmembrane region" description="Helical" evidence="2">
    <location>
        <begin position="87"/>
        <end position="108"/>
    </location>
</feature>
<comment type="caution">
    <text evidence="3">The sequence shown here is derived from an EMBL/GenBank/DDBJ whole genome shotgun (WGS) entry which is preliminary data.</text>
</comment>